<name>A0AAD9GPB7_9STRA</name>
<gene>
    <name evidence="1" type="ORF">P3T76_005963</name>
</gene>
<dbReference type="EMBL" id="JASMQC010000009">
    <property type="protein sequence ID" value="KAK1942464.1"/>
    <property type="molecule type" value="Genomic_DNA"/>
</dbReference>
<reference evidence="1" key="1">
    <citation type="submission" date="2023-08" db="EMBL/GenBank/DDBJ databases">
        <title>Reference Genome Resource for the Citrus Pathogen Phytophthora citrophthora.</title>
        <authorList>
            <person name="Moller H."/>
            <person name="Coetzee B."/>
            <person name="Rose L.J."/>
            <person name="Van Niekerk J.M."/>
        </authorList>
    </citation>
    <scope>NUCLEOTIDE SEQUENCE</scope>
    <source>
        <strain evidence="1">STE-U-9442</strain>
    </source>
</reference>
<protein>
    <submittedName>
        <fullName evidence="1">Uncharacterized protein</fullName>
    </submittedName>
</protein>
<organism evidence="1 2">
    <name type="scientific">Phytophthora citrophthora</name>
    <dbReference type="NCBI Taxonomy" id="4793"/>
    <lineage>
        <taxon>Eukaryota</taxon>
        <taxon>Sar</taxon>
        <taxon>Stramenopiles</taxon>
        <taxon>Oomycota</taxon>
        <taxon>Peronosporomycetes</taxon>
        <taxon>Peronosporales</taxon>
        <taxon>Peronosporaceae</taxon>
        <taxon>Phytophthora</taxon>
    </lineage>
</organism>
<comment type="caution">
    <text evidence="1">The sequence shown here is derived from an EMBL/GenBank/DDBJ whole genome shotgun (WGS) entry which is preliminary data.</text>
</comment>
<accession>A0AAD9GPB7</accession>
<evidence type="ECO:0000313" key="2">
    <source>
        <dbReference type="Proteomes" id="UP001259832"/>
    </source>
</evidence>
<dbReference type="Proteomes" id="UP001259832">
    <property type="component" value="Unassembled WGS sequence"/>
</dbReference>
<keyword evidence="2" id="KW-1185">Reference proteome</keyword>
<evidence type="ECO:0000313" key="1">
    <source>
        <dbReference type="EMBL" id="KAK1942464.1"/>
    </source>
</evidence>
<proteinExistence type="predicted"/>
<dbReference type="AlphaFoldDB" id="A0AAD9GPB7"/>
<sequence>MLFVFMKPTCVNSVYLFGRDLDVLRLPQGQSVSEWTERRILNLIGLGWVYRGDLVGKRWVYVADNSLSHYEYDYHVRHVCINPFRSVDLSFQMINLTGSVKWSLLKR</sequence>